<accession>A0ABW5EWF8</accession>
<name>A0ABW5EWF8_9BURK</name>
<comment type="caution">
    <text evidence="1">The sequence shown here is derived from an EMBL/GenBank/DDBJ whole genome shotgun (WGS) entry which is preliminary data.</text>
</comment>
<evidence type="ECO:0000313" key="1">
    <source>
        <dbReference type="EMBL" id="MFD2322430.1"/>
    </source>
</evidence>
<organism evidence="1 2">
    <name type="scientific">Delftia deserti</name>
    <dbReference type="NCBI Taxonomy" id="1651218"/>
    <lineage>
        <taxon>Bacteria</taxon>
        <taxon>Pseudomonadati</taxon>
        <taxon>Pseudomonadota</taxon>
        <taxon>Betaproteobacteria</taxon>
        <taxon>Burkholderiales</taxon>
        <taxon>Comamonadaceae</taxon>
        <taxon>Delftia</taxon>
    </lineage>
</organism>
<dbReference type="Proteomes" id="UP001597287">
    <property type="component" value="Unassembled WGS sequence"/>
</dbReference>
<proteinExistence type="predicted"/>
<sequence length="79" mass="8552">MKGMAVQQGLMDAKKPFFPLTMRSHSGRYFSAFGPMALSISDHSIPVKSGLVISSALNCSLNGVEFDRLGVSLMVFLVE</sequence>
<evidence type="ECO:0000313" key="2">
    <source>
        <dbReference type="Proteomes" id="UP001597287"/>
    </source>
</evidence>
<keyword evidence="2" id="KW-1185">Reference proteome</keyword>
<reference evidence="2" key="1">
    <citation type="journal article" date="2019" name="Int. J. Syst. Evol. Microbiol.">
        <title>The Global Catalogue of Microorganisms (GCM) 10K type strain sequencing project: providing services to taxonomists for standard genome sequencing and annotation.</title>
        <authorList>
            <consortium name="The Broad Institute Genomics Platform"/>
            <consortium name="The Broad Institute Genome Sequencing Center for Infectious Disease"/>
            <person name="Wu L."/>
            <person name="Ma J."/>
        </authorList>
    </citation>
    <scope>NUCLEOTIDE SEQUENCE [LARGE SCALE GENOMIC DNA]</scope>
    <source>
        <strain evidence="2">CCUG 62793</strain>
    </source>
</reference>
<dbReference type="EMBL" id="JBHUIG010000039">
    <property type="protein sequence ID" value="MFD2322430.1"/>
    <property type="molecule type" value="Genomic_DNA"/>
</dbReference>
<dbReference type="RefSeq" id="WP_380107251.1">
    <property type="nucleotide sequence ID" value="NZ_JBHSIH010000001.1"/>
</dbReference>
<protein>
    <submittedName>
        <fullName evidence="1">Uncharacterized protein</fullName>
    </submittedName>
</protein>
<gene>
    <name evidence="1" type="ORF">ACFSPV_27515</name>
</gene>